<proteinExistence type="predicted"/>
<dbReference type="AlphaFoldDB" id="A0A139A615"/>
<dbReference type="InterPro" id="IPR011990">
    <property type="entry name" value="TPR-like_helical_dom_sf"/>
</dbReference>
<dbReference type="Proteomes" id="UP000070544">
    <property type="component" value="Unassembled WGS sequence"/>
</dbReference>
<evidence type="ECO:0000313" key="3">
    <source>
        <dbReference type="Proteomes" id="UP000070544"/>
    </source>
</evidence>
<protein>
    <recommendedName>
        <fullName evidence="4">Pentatricopeptide repeat-containing protein</fullName>
    </recommendedName>
</protein>
<accession>A0A139A615</accession>
<dbReference type="EMBL" id="KQ965796">
    <property type="protein sequence ID" value="KXS11823.1"/>
    <property type="molecule type" value="Genomic_DNA"/>
</dbReference>
<keyword evidence="3" id="KW-1185">Reference proteome</keyword>
<sequence length="246" mass="28532">MEGALSMLKAMLADGLEIKEPQFQIFLTMMAKSAKKDGMQLVISYMSKSPNFKERSLTRPAIWHVVAQLYSRLGMWKDVLSLWDEVTYRFRKGDGVYVNGRLATLVLDSLGHCSRPMELAEFWEHLRSEFPELLRNENVWNSRIEALMRFGDVDHQALRIVIREMPSAGVEPSPKTVLVFLFPLLTTWWKGEYTTGIVRKVWTWCEQTGKQDSLRKVVRQVEQNSPHLALKRLRMALSAVVLDKYR</sequence>
<dbReference type="Gene3D" id="1.25.40.10">
    <property type="entry name" value="Tetratricopeptide repeat domain"/>
    <property type="match status" value="1"/>
</dbReference>
<reference evidence="2 3" key="1">
    <citation type="journal article" date="2015" name="Genome Biol. Evol.">
        <title>Phylogenomic analyses indicate that early fungi evolved digesting cell walls of algal ancestors of land plants.</title>
        <authorList>
            <person name="Chang Y."/>
            <person name="Wang S."/>
            <person name="Sekimoto S."/>
            <person name="Aerts A.L."/>
            <person name="Choi C."/>
            <person name="Clum A."/>
            <person name="LaButti K.M."/>
            <person name="Lindquist E.A."/>
            <person name="Yee Ngan C."/>
            <person name="Ohm R.A."/>
            <person name="Salamov A.A."/>
            <person name="Grigoriev I.V."/>
            <person name="Spatafora J.W."/>
            <person name="Berbee M.L."/>
        </authorList>
    </citation>
    <scope>NUCLEOTIDE SEQUENCE [LARGE SCALE GENOMIC DNA]</scope>
    <source>
        <strain evidence="2 3">JEL478</strain>
    </source>
</reference>
<feature type="repeat" description="PPR" evidence="1">
    <location>
        <begin position="136"/>
        <end position="172"/>
    </location>
</feature>
<name>A0A139A615_GONPJ</name>
<dbReference type="OrthoDB" id="185373at2759"/>
<evidence type="ECO:0000256" key="1">
    <source>
        <dbReference type="PROSITE-ProRule" id="PRU00708"/>
    </source>
</evidence>
<gene>
    <name evidence="2" type="ORF">M427DRAFT_60263</name>
</gene>
<evidence type="ECO:0000313" key="2">
    <source>
        <dbReference type="EMBL" id="KXS11823.1"/>
    </source>
</evidence>
<dbReference type="PROSITE" id="PS51375">
    <property type="entry name" value="PPR"/>
    <property type="match status" value="1"/>
</dbReference>
<feature type="non-terminal residue" evidence="2">
    <location>
        <position position="246"/>
    </location>
</feature>
<evidence type="ECO:0008006" key="4">
    <source>
        <dbReference type="Google" id="ProtNLM"/>
    </source>
</evidence>
<dbReference type="InterPro" id="IPR002885">
    <property type="entry name" value="PPR_rpt"/>
</dbReference>
<organism evidence="2 3">
    <name type="scientific">Gonapodya prolifera (strain JEL478)</name>
    <name type="common">Monoblepharis prolifera</name>
    <dbReference type="NCBI Taxonomy" id="1344416"/>
    <lineage>
        <taxon>Eukaryota</taxon>
        <taxon>Fungi</taxon>
        <taxon>Fungi incertae sedis</taxon>
        <taxon>Chytridiomycota</taxon>
        <taxon>Chytridiomycota incertae sedis</taxon>
        <taxon>Monoblepharidomycetes</taxon>
        <taxon>Monoblepharidales</taxon>
        <taxon>Gonapodyaceae</taxon>
        <taxon>Gonapodya</taxon>
    </lineage>
</organism>
<dbReference type="STRING" id="1344416.A0A139A615"/>